<evidence type="ECO:0000313" key="2">
    <source>
        <dbReference type="EMBL" id="SVB11225.1"/>
    </source>
</evidence>
<accession>A0A382BBP5</accession>
<gene>
    <name evidence="2" type="ORF">METZ01_LOCUS164079</name>
</gene>
<evidence type="ECO:0000256" key="1">
    <source>
        <dbReference type="SAM" id="Phobius"/>
    </source>
</evidence>
<keyword evidence="1" id="KW-1133">Transmembrane helix</keyword>
<protein>
    <submittedName>
        <fullName evidence="2">Uncharacterized protein</fullName>
    </submittedName>
</protein>
<dbReference type="EMBL" id="UINC01029087">
    <property type="protein sequence ID" value="SVB11225.1"/>
    <property type="molecule type" value="Genomic_DNA"/>
</dbReference>
<dbReference type="AlphaFoldDB" id="A0A382BBP5"/>
<feature type="non-terminal residue" evidence="2">
    <location>
        <position position="1"/>
    </location>
</feature>
<reference evidence="2" key="1">
    <citation type="submission" date="2018-05" db="EMBL/GenBank/DDBJ databases">
        <authorList>
            <person name="Lanie J.A."/>
            <person name="Ng W.-L."/>
            <person name="Kazmierczak K.M."/>
            <person name="Andrzejewski T.M."/>
            <person name="Davidsen T.M."/>
            <person name="Wayne K.J."/>
            <person name="Tettelin H."/>
            <person name="Glass J.I."/>
            <person name="Rusch D."/>
            <person name="Podicherti R."/>
            <person name="Tsui H.-C.T."/>
            <person name="Winkler M.E."/>
        </authorList>
    </citation>
    <scope>NUCLEOTIDE SEQUENCE</scope>
</reference>
<keyword evidence="1" id="KW-0812">Transmembrane</keyword>
<organism evidence="2">
    <name type="scientific">marine metagenome</name>
    <dbReference type="NCBI Taxonomy" id="408172"/>
    <lineage>
        <taxon>unclassified sequences</taxon>
        <taxon>metagenomes</taxon>
        <taxon>ecological metagenomes</taxon>
    </lineage>
</organism>
<sequence length="151" mass="17715">VRVFQLWVVDNTLFPMAQGEVVGRQNIFLEKEDDDIHFQFPMDNLPEMKWELPFNGWFWLTLGLFWSAGNVRLIRFMTFYHIGILVVGPLVGILIIKASVYFSIPWYLQEKVYKPLFLISGVLAVRERWIQVNQVSETHSTRGLSLNRGIR</sequence>
<keyword evidence="1" id="KW-0472">Membrane</keyword>
<feature type="transmembrane region" description="Helical" evidence="1">
    <location>
        <begin position="86"/>
        <end position="108"/>
    </location>
</feature>
<name>A0A382BBP5_9ZZZZ</name>
<proteinExistence type="predicted"/>
<feature type="transmembrane region" description="Helical" evidence="1">
    <location>
        <begin position="56"/>
        <end position="74"/>
    </location>
</feature>